<comment type="similarity">
    <text evidence="1">Belongs to the NifU family.</text>
</comment>
<sequence>SIIKELLETRVRPAIANDDGDITFCGFENGIIYLNMQGACAGCPSSTATLKTGIENLLRQFILEF</sequence>
<protein>
    <recommendedName>
        <fullName evidence="2">NIF system FeS cluster assembly NifU C-terminal domain-containing protein</fullName>
    </recommendedName>
</protein>
<feature type="non-terminal residue" evidence="3">
    <location>
        <position position="1"/>
    </location>
</feature>
<dbReference type="GO" id="GO:0016226">
    <property type="term" value="P:iron-sulfur cluster assembly"/>
    <property type="evidence" value="ECO:0007669"/>
    <property type="project" value="InterPro"/>
</dbReference>
<dbReference type="GO" id="GO:0005506">
    <property type="term" value="F:iron ion binding"/>
    <property type="evidence" value="ECO:0007669"/>
    <property type="project" value="InterPro"/>
</dbReference>
<dbReference type="Pfam" id="PF01106">
    <property type="entry name" value="NifU"/>
    <property type="match status" value="1"/>
</dbReference>
<evidence type="ECO:0000313" key="4">
    <source>
        <dbReference type="Proteomes" id="UP000018945"/>
    </source>
</evidence>
<dbReference type="PANTHER" id="PTHR11178">
    <property type="entry name" value="IRON-SULFUR CLUSTER SCAFFOLD PROTEIN NFU-RELATED"/>
    <property type="match status" value="1"/>
</dbReference>
<evidence type="ECO:0000313" key="3">
    <source>
        <dbReference type="EMBL" id="ETS15032.1"/>
    </source>
</evidence>
<dbReference type="HOGENOM" id="CLU_206173_0_0_5"/>
<name>W3TUV4_BARQI</name>
<dbReference type="EMBL" id="AZZX01000013">
    <property type="protein sequence ID" value="ETS15032.1"/>
    <property type="molecule type" value="Genomic_DNA"/>
</dbReference>
<evidence type="ECO:0000259" key="2">
    <source>
        <dbReference type="Pfam" id="PF01106"/>
    </source>
</evidence>
<dbReference type="RefSeq" id="WP_196229947.1">
    <property type="nucleotide sequence ID" value="NZ_KI911826.1"/>
</dbReference>
<proteinExistence type="inferred from homology"/>
<evidence type="ECO:0000256" key="1">
    <source>
        <dbReference type="ARBA" id="ARBA00006420"/>
    </source>
</evidence>
<comment type="caution">
    <text evidence="3">The sequence shown here is derived from an EMBL/GenBank/DDBJ whole genome shotgun (WGS) entry which is preliminary data.</text>
</comment>
<dbReference type="InterPro" id="IPR001075">
    <property type="entry name" value="NIF_FeS_clus_asmbl_NifU_C"/>
</dbReference>
<feature type="domain" description="NIF system FeS cluster assembly NifU C-terminal" evidence="2">
    <location>
        <begin position="3"/>
        <end position="62"/>
    </location>
</feature>
<dbReference type="Gene3D" id="3.30.300.130">
    <property type="entry name" value="Fe-S cluster assembly (FSCA)"/>
    <property type="match status" value="1"/>
</dbReference>
<dbReference type="GO" id="GO:0051536">
    <property type="term" value="F:iron-sulfur cluster binding"/>
    <property type="evidence" value="ECO:0007669"/>
    <property type="project" value="InterPro"/>
</dbReference>
<dbReference type="PANTHER" id="PTHR11178:SF1">
    <property type="entry name" value="NFU1 IRON-SULFUR CLUSTER SCAFFOLD HOMOLOG, MITOCHONDRIAL"/>
    <property type="match status" value="1"/>
</dbReference>
<dbReference type="InterPro" id="IPR034904">
    <property type="entry name" value="FSCA_dom_sf"/>
</dbReference>
<dbReference type="Proteomes" id="UP000018945">
    <property type="component" value="Unassembled WGS sequence"/>
</dbReference>
<organism evidence="3 4">
    <name type="scientific">Bartonella quintana JK 73</name>
    <dbReference type="NCBI Taxonomy" id="1402976"/>
    <lineage>
        <taxon>Bacteria</taxon>
        <taxon>Pseudomonadati</taxon>
        <taxon>Pseudomonadota</taxon>
        <taxon>Alphaproteobacteria</taxon>
        <taxon>Hyphomicrobiales</taxon>
        <taxon>Bartonellaceae</taxon>
        <taxon>Bartonella</taxon>
    </lineage>
</organism>
<gene>
    <name evidence="3" type="ORF">Q649_01362</name>
</gene>
<dbReference type="AlphaFoldDB" id="W3TUV4"/>
<reference evidence="3 4" key="1">
    <citation type="submission" date="2013-12" db="EMBL/GenBank/DDBJ databases">
        <title>The Genome Sequence of Bartonella quintana JK 73.</title>
        <authorList>
            <consortium name="The Broad Institute Genomics Platform"/>
            <consortium name="The Broad Institute Genome Sequencing Center for Infectious Disease"/>
            <person name="Feldgarden M."/>
            <person name="Kirby J."/>
            <person name="Birtles R."/>
            <person name="Dasch G."/>
            <person name="Hendrix L."/>
            <person name="Koehler J."/>
            <person name="Kosoy M."/>
            <person name="Young S."/>
            <person name="Zeng Q."/>
            <person name="Gargeya S."/>
            <person name="Fitzgerald M."/>
            <person name="Abouelleil A."/>
            <person name="Alvarado L."/>
            <person name="Chapman S.B."/>
            <person name="Gainer-Dewar J."/>
            <person name="Goldberg J."/>
            <person name="Griggs A."/>
            <person name="Gujja S."/>
            <person name="Hansen M."/>
            <person name="Howarth C."/>
            <person name="Imamovic A."/>
            <person name="Ireland A."/>
            <person name="Larimer J."/>
            <person name="McCowan C."/>
            <person name="Murphy C."/>
            <person name="Pearson M."/>
            <person name="Poon T.W."/>
            <person name="Priest M."/>
            <person name="Roberts A."/>
            <person name="Saif S."/>
            <person name="Shea T."/>
            <person name="Sykes S."/>
            <person name="Wortman J."/>
            <person name="Nusbaum C."/>
            <person name="Birren B."/>
        </authorList>
    </citation>
    <scope>NUCLEOTIDE SEQUENCE [LARGE SCALE GENOMIC DNA]</scope>
    <source>
        <strain evidence="3 4">JK 73</strain>
    </source>
</reference>
<accession>W3TUV4</accession>
<dbReference type="SUPFAM" id="SSF117916">
    <property type="entry name" value="Fe-S cluster assembly (FSCA) domain-like"/>
    <property type="match status" value="1"/>
</dbReference>